<keyword evidence="2" id="KW-0863">Zinc-finger</keyword>
<sequence>MPKLLRMSYPWGIGGLDKSRFEAYAKLLRLKTGGQVEEASNFSQMPDEELESDTLDDADSVNADAFSMFDEKKLKRALLDRLSELVANEKGGYHVSSSLMIEWPDRVDILVARNNGFREADATLRMLDTIASSLRDISRLGSSDPVATSVKQDLWTSLIHSYRPRLNSYMVQAKLAMKAINRSAGDRVEALTLADRPPSLLSRLEEIRSLIDVVTRLPTQEGIKKLIQSAHDIYILYNEQDFDEATGNHTDMRSLRDALGYLGRLQTCFDTFVRSAERLSSFQNLRILPVIDTATGQAKTITTVRNNAWSLAQTFSSLGLTLDDKTVASIIGTGKKKGAWTKNKLLQKFDKLRTSVSEVHAEVRVVLATTKHDCTGAAIFKYVGCSKRSCFLCSRAIQNFGSYTTRGCHGKVYDHWTVPEFPWLAQEEGLKLVQALKNVERAMKEFIRNGRTSGLIHACESTIGGSSVATRRLQFVEDPRTISLISEHLRSQRQGMRSHGRKGEEFASPSQSLPTAAHHRADAGTHLLRQTQDGSLGTAQDLEQIQGRCGICENETDRRCQYCNLDWFCSQQCQEQMGFRHLTKCSARSITTADIIFQDAISDQLPQDPETLDHFGFTRCRDMREQSHLLGLYQGLLHYRVRATQLNEWRERDILASKIIETFCRKPEKYRGSYFPWFLRNQHVLDSSSPPLDLYGKDNPFERAIIAARPYLDPGDRAKHVEQLEPPAKRLCFLFYAMALDGSHPSPYWDGLDLWYNFGFTTSAEGHLGHFYSRLVGGNKSSRDYDQSLGTDSGDYPDLPTCSFNEFWMAYEAGTLPKLFHRYGLGHALGHDDGLLEFLSFPPSRDALRPSIWRLKHLLALDPNTPLGSYPGIEAAAQEYGFVSQLDAGTRLDLRYFYERLFKKVNPLRVHEAKSRGELLEFAESSLGVIDDRVRHVLRRLG</sequence>
<dbReference type="InterPro" id="IPR027796">
    <property type="entry name" value="OTT_1508_deam-like"/>
</dbReference>
<evidence type="ECO:0000256" key="1">
    <source>
        <dbReference type="ARBA" id="ARBA00022723"/>
    </source>
</evidence>
<dbReference type="Proteomes" id="UP000240760">
    <property type="component" value="Unassembled WGS sequence"/>
</dbReference>
<evidence type="ECO:0000256" key="2">
    <source>
        <dbReference type="ARBA" id="ARBA00022771"/>
    </source>
</evidence>
<gene>
    <name evidence="6" type="ORF">M440DRAFT_1464604</name>
</gene>
<dbReference type="InterPro" id="IPR002893">
    <property type="entry name" value="Znf_MYND"/>
</dbReference>
<evidence type="ECO:0000256" key="4">
    <source>
        <dbReference type="SAM" id="MobiDB-lite"/>
    </source>
</evidence>
<evidence type="ECO:0000259" key="5">
    <source>
        <dbReference type="PROSITE" id="PS01360"/>
    </source>
</evidence>
<dbReference type="PROSITE" id="PS01360">
    <property type="entry name" value="ZF_MYND_1"/>
    <property type="match status" value="1"/>
</dbReference>
<dbReference type="AlphaFoldDB" id="A0A2T4BWZ0"/>
<dbReference type="STRING" id="983965.A0A2T4BWZ0"/>
<accession>A0A2T4BWZ0</accession>
<keyword evidence="7" id="KW-1185">Reference proteome</keyword>
<feature type="domain" description="MYND-type" evidence="5">
    <location>
        <begin position="549"/>
        <end position="585"/>
    </location>
</feature>
<dbReference type="GO" id="GO:0008270">
    <property type="term" value="F:zinc ion binding"/>
    <property type="evidence" value="ECO:0007669"/>
    <property type="project" value="UniProtKB-KW"/>
</dbReference>
<evidence type="ECO:0000313" key="6">
    <source>
        <dbReference type="EMBL" id="PTB73817.1"/>
    </source>
</evidence>
<dbReference type="OrthoDB" id="4851849at2759"/>
<dbReference type="SUPFAM" id="SSF144232">
    <property type="entry name" value="HIT/MYND zinc finger-like"/>
    <property type="match status" value="1"/>
</dbReference>
<protein>
    <recommendedName>
        <fullName evidence="5">MYND-type domain-containing protein</fullName>
    </recommendedName>
</protein>
<name>A0A2T4BWZ0_TRILO</name>
<evidence type="ECO:0000256" key="3">
    <source>
        <dbReference type="ARBA" id="ARBA00022833"/>
    </source>
</evidence>
<organism evidence="6 7">
    <name type="scientific">Trichoderma longibrachiatum ATCC 18648</name>
    <dbReference type="NCBI Taxonomy" id="983965"/>
    <lineage>
        <taxon>Eukaryota</taxon>
        <taxon>Fungi</taxon>
        <taxon>Dikarya</taxon>
        <taxon>Ascomycota</taxon>
        <taxon>Pezizomycotina</taxon>
        <taxon>Sordariomycetes</taxon>
        <taxon>Hypocreomycetidae</taxon>
        <taxon>Hypocreales</taxon>
        <taxon>Hypocreaceae</taxon>
        <taxon>Trichoderma</taxon>
    </lineage>
</organism>
<feature type="region of interest" description="Disordered" evidence="4">
    <location>
        <begin position="491"/>
        <end position="520"/>
    </location>
</feature>
<reference evidence="6 7" key="1">
    <citation type="submission" date="2016-07" db="EMBL/GenBank/DDBJ databases">
        <title>Multiple horizontal gene transfer events from other fungi enriched the ability of initially mycotrophic Trichoderma (Ascomycota) to feed on dead plant biomass.</title>
        <authorList>
            <consortium name="DOE Joint Genome Institute"/>
            <person name="Aerts A."/>
            <person name="Atanasova L."/>
            <person name="Chenthamara K."/>
            <person name="Zhang J."/>
            <person name="Grujic M."/>
            <person name="Henrissat B."/>
            <person name="Kuo A."/>
            <person name="Salamov A."/>
            <person name="Lipzen A."/>
            <person name="Labutti K."/>
            <person name="Barry K."/>
            <person name="Miao Y."/>
            <person name="Rahimi M.J."/>
            <person name="Shen Q."/>
            <person name="Grigoriev I.V."/>
            <person name="Kubicek C.P."/>
            <person name="Druzhinina I.S."/>
        </authorList>
    </citation>
    <scope>NUCLEOTIDE SEQUENCE [LARGE SCALE GENOMIC DNA]</scope>
    <source>
        <strain evidence="6 7">ATCC 18648</strain>
    </source>
</reference>
<dbReference type="EMBL" id="KZ679137">
    <property type="protein sequence ID" value="PTB73817.1"/>
    <property type="molecule type" value="Genomic_DNA"/>
</dbReference>
<proteinExistence type="predicted"/>
<dbReference type="Pfam" id="PF14441">
    <property type="entry name" value="OTT_1508_deam"/>
    <property type="match status" value="1"/>
</dbReference>
<evidence type="ECO:0000313" key="7">
    <source>
        <dbReference type="Proteomes" id="UP000240760"/>
    </source>
</evidence>
<keyword evidence="3" id="KW-0862">Zinc</keyword>
<keyword evidence="1" id="KW-0479">Metal-binding</keyword>